<dbReference type="AlphaFoldDB" id="A0A392SRL0"/>
<keyword evidence="1" id="KW-0808">Transferase</keyword>
<keyword evidence="2" id="KW-1185">Reference proteome</keyword>
<name>A0A392SRL0_9FABA</name>
<evidence type="ECO:0000313" key="2">
    <source>
        <dbReference type="Proteomes" id="UP000265520"/>
    </source>
</evidence>
<protein>
    <submittedName>
        <fullName evidence="1">Receptor-like protein kinase THESEUS 1-like</fullName>
    </submittedName>
</protein>
<proteinExistence type="predicted"/>
<dbReference type="InterPro" id="IPR045272">
    <property type="entry name" value="ANXUR1/2-like"/>
</dbReference>
<dbReference type="Proteomes" id="UP000265520">
    <property type="component" value="Unassembled WGS sequence"/>
</dbReference>
<keyword evidence="1" id="KW-0418">Kinase</keyword>
<evidence type="ECO:0000313" key="1">
    <source>
        <dbReference type="EMBL" id="MCI51329.1"/>
    </source>
</evidence>
<dbReference type="GO" id="GO:0004714">
    <property type="term" value="F:transmembrane receptor protein tyrosine kinase activity"/>
    <property type="evidence" value="ECO:0007669"/>
    <property type="project" value="InterPro"/>
</dbReference>
<comment type="caution">
    <text evidence="1">The sequence shown here is derived from an EMBL/GenBank/DDBJ whole genome shotgun (WGS) entry which is preliminary data.</text>
</comment>
<dbReference type="EMBL" id="LXQA010430215">
    <property type="protein sequence ID" value="MCI51329.1"/>
    <property type="molecule type" value="Genomic_DNA"/>
</dbReference>
<sequence length="82" mass="8621">MNTLYFNVYINTDIAIVALDLSSITGALALPYYQDFVSNASSDNTLTVSVGPDTVTGVTKAIMNGLEIMKISNALKSLDGSG</sequence>
<feature type="non-terminal residue" evidence="1">
    <location>
        <position position="82"/>
    </location>
</feature>
<reference evidence="1 2" key="1">
    <citation type="journal article" date="2018" name="Front. Plant Sci.">
        <title>Red Clover (Trifolium pratense) and Zigzag Clover (T. medium) - A Picture of Genomic Similarities and Differences.</title>
        <authorList>
            <person name="Dluhosova J."/>
            <person name="Istvanek J."/>
            <person name="Nedelnik J."/>
            <person name="Repkova J."/>
        </authorList>
    </citation>
    <scope>NUCLEOTIDE SEQUENCE [LARGE SCALE GENOMIC DNA]</scope>
    <source>
        <strain evidence="2">cv. 10/8</strain>
        <tissue evidence="1">Leaf</tissue>
    </source>
</reference>
<dbReference type="PANTHER" id="PTHR34590:SF10">
    <property type="entry name" value="RECEPTOR-LIKE PROTEIN KINASE HERK 1"/>
    <property type="match status" value="1"/>
</dbReference>
<keyword evidence="1" id="KW-0675">Receptor</keyword>
<accession>A0A392SRL0</accession>
<dbReference type="PANTHER" id="PTHR34590">
    <property type="entry name" value="OS03G0124300 PROTEIN-RELATED"/>
    <property type="match status" value="1"/>
</dbReference>
<organism evidence="1 2">
    <name type="scientific">Trifolium medium</name>
    <dbReference type="NCBI Taxonomy" id="97028"/>
    <lineage>
        <taxon>Eukaryota</taxon>
        <taxon>Viridiplantae</taxon>
        <taxon>Streptophyta</taxon>
        <taxon>Embryophyta</taxon>
        <taxon>Tracheophyta</taxon>
        <taxon>Spermatophyta</taxon>
        <taxon>Magnoliopsida</taxon>
        <taxon>eudicotyledons</taxon>
        <taxon>Gunneridae</taxon>
        <taxon>Pentapetalae</taxon>
        <taxon>rosids</taxon>
        <taxon>fabids</taxon>
        <taxon>Fabales</taxon>
        <taxon>Fabaceae</taxon>
        <taxon>Papilionoideae</taxon>
        <taxon>50 kb inversion clade</taxon>
        <taxon>NPAAA clade</taxon>
        <taxon>Hologalegina</taxon>
        <taxon>IRL clade</taxon>
        <taxon>Trifolieae</taxon>
        <taxon>Trifolium</taxon>
    </lineage>
</organism>